<proteinExistence type="predicted"/>
<sequence length="469" mass="53111">MNSKYKSLIKDTGIFALGNIGSKLILFVLMPLYTNFMTTEEYGTADLVLTFARLLIPIVSVVIQDAVLRFGMMHDLREENVLLCSGAVFLATVIVTVTITPIVGLYEPVRPWRWHLCIYMLMYTACQIEFAYLKVENKNRKYALYSIAQTALLCTFSILFIAKFHLGVRGYLESDIISGLLIAGVIFFSEKLWNSLRRASFDRHLLIQMLSFSAPLVLDKISWWIIHSSDKIMIEFMLGATALGLYTVASKIPSLINVVITIFQNAWGISSIREMESSNDSEYYSTVFRMYSFATFCAGVGVIAVIKPFMTIYVGKSFFEAWQYTPLLIAAAVFSSISAYFETFYATLKKTTHSMWTTLICAGINIITNYLLIQKIGVWGALVGTVLSYFLIAHIRMADVRRYVNLQINWRKYVINVILLMAQSIIISLNYHIVGAAVTSTVIFVINNLEEIFLLIRVGKSILMKVKKN</sequence>
<accession>A0A291TCP6</accession>
<dbReference type="InterPro" id="IPR002797">
    <property type="entry name" value="Polysacc_synth"/>
</dbReference>
<dbReference type="Pfam" id="PF01943">
    <property type="entry name" value="Polysacc_synt"/>
    <property type="match status" value="1"/>
</dbReference>
<feature type="transmembrane region" description="Helical" evidence="6">
    <location>
        <begin position="112"/>
        <end position="133"/>
    </location>
</feature>
<protein>
    <submittedName>
        <fullName evidence="7">Uncharacterized protein</fullName>
    </submittedName>
</protein>
<feature type="transmembrane region" description="Helical" evidence="6">
    <location>
        <begin position="353"/>
        <end position="370"/>
    </location>
</feature>
<evidence type="ECO:0000256" key="3">
    <source>
        <dbReference type="ARBA" id="ARBA00022692"/>
    </source>
</evidence>
<evidence type="ECO:0000256" key="4">
    <source>
        <dbReference type="ARBA" id="ARBA00022989"/>
    </source>
</evidence>
<keyword evidence="4 6" id="KW-1133">Transmembrane helix</keyword>
<comment type="subcellular location">
    <subcellularLocation>
        <location evidence="1">Cell membrane</location>
        <topology evidence="1">Multi-pass membrane protein</topology>
    </subcellularLocation>
</comment>
<dbReference type="Proteomes" id="UP000223709">
    <property type="component" value="Chromosome"/>
</dbReference>
<name>A0A291TCP6_9FIRM</name>
<organism evidence="7 8">
    <name type="scientific">Faecalibacterium prausnitzii</name>
    <dbReference type="NCBI Taxonomy" id="853"/>
    <lineage>
        <taxon>Bacteria</taxon>
        <taxon>Bacillati</taxon>
        <taxon>Bacillota</taxon>
        <taxon>Clostridia</taxon>
        <taxon>Eubacteriales</taxon>
        <taxon>Oscillospiraceae</taxon>
        <taxon>Faecalibacterium</taxon>
    </lineage>
</organism>
<feature type="transmembrane region" description="Helical" evidence="6">
    <location>
        <begin position="321"/>
        <end position="341"/>
    </location>
</feature>
<evidence type="ECO:0000256" key="6">
    <source>
        <dbReference type="SAM" id="Phobius"/>
    </source>
</evidence>
<feature type="transmembrane region" description="Helical" evidence="6">
    <location>
        <begin position="142"/>
        <end position="164"/>
    </location>
</feature>
<evidence type="ECO:0000256" key="1">
    <source>
        <dbReference type="ARBA" id="ARBA00004651"/>
    </source>
</evidence>
<dbReference type="PANTHER" id="PTHR30250:SF11">
    <property type="entry name" value="O-ANTIGEN TRANSPORTER-RELATED"/>
    <property type="match status" value="1"/>
</dbReference>
<reference evidence="7 8" key="1">
    <citation type="submission" date="2017-10" db="EMBL/GenBank/DDBJ databases">
        <title>Complete Genome Sequence of Faecalibacterium prausnitzii isolated from the gut of healthy adult Indian.</title>
        <authorList>
            <person name="Bag S."/>
            <person name="Ghosh T.S."/>
            <person name="Das B."/>
        </authorList>
    </citation>
    <scope>NUCLEOTIDE SEQUENCE [LARGE SCALE GENOMIC DNA]</scope>
    <source>
        <strain evidence="7 8">Indica</strain>
    </source>
</reference>
<keyword evidence="5 6" id="KW-0472">Membrane</keyword>
<evidence type="ECO:0000313" key="8">
    <source>
        <dbReference type="Proteomes" id="UP000223709"/>
    </source>
</evidence>
<dbReference type="RefSeq" id="WP_098924712.1">
    <property type="nucleotide sequence ID" value="NZ_CP023819.1"/>
</dbReference>
<feature type="transmembrane region" description="Helical" evidence="6">
    <location>
        <begin position="376"/>
        <end position="392"/>
    </location>
</feature>
<feature type="transmembrane region" description="Helical" evidence="6">
    <location>
        <begin position="45"/>
        <end position="68"/>
    </location>
</feature>
<feature type="transmembrane region" description="Helical" evidence="6">
    <location>
        <begin position="232"/>
        <end position="249"/>
    </location>
</feature>
<feature type="transmembrane region" description="Helical" evidence="6">
    <location>
        <begin position="413"/>
        <end position="431"/>
    </location>
</feature>
<keyword evidence="2" id="KW-1003">Cell membrane</keyword>
<evidence type="ECO:0000256" key="2">
    <source>
        <dbReference type="ARBA" id="ARBA00022475"/>
    </source>
</evidence>
<dbReference type="EMBL" id="CP023819">
    <property type="protein sequence ID" value="ATL90964.1"/>
    <property type="molecule type" value="Genomic_DNA"/>
</dbReference>
<keyword evidence="3 6" id="KW-0812">Transmembrane</keyword>
<feature type="transmembrane region" description="Helical" evidence="6">
    <location>
        <begin position="80"/>
        <end position="106"/>
    </location>
</feature>
<dbReference type="GO" id="GO:0005886">
    <property type="term" value="C:plasma membrane"/>
    <property type="evidence" value="ECO:0007669"/>
    <property type="project" value="UniProtKB-SubCell"/>
</dbReference>
<feature type="transmembrane region" description="Helical" evidence="6">
    <location>
        <begin position="12"/>
        <end position="33"/>
    </location>
</feature>
<evidence type="ECO:0000256" key="5">
    <source>
        <dbReference type="ARBA" id="ARBA00023136"/>
    </source>
</evidence>
<feature type="transmembrane region" description="Helical" evidence="6">
    <location>
        <begin position="205"/>
        <end position="226"/>
    </location>
</feature>
<feature type="transmembrane region" description="Helical" evidence="6">
    <location>
        <begin position="176"/>
        <end position="193"/>
    </location>
</feature>
<dbReference type="PANTHER" id="PTHR30250">
    <property type="entry name" value="PST FAMILY PREDICTED COLANIC ACID TRANSPORTER"/>
    <property type="match status" value="1"/>
</dbReference>
<gene>
    <name evidence="7" type="ORF">CRH10_12005</name>
</gene>
<evidence type="ECO:0000313" key="7">
    <source>
        <dbReference type="EMBL" id="ATL90964.1"/>
    </source>
</evidence>
<feature type="transmembrane region" description="Helical" evidence="6">
    <location>
        <begin position="293"/>
        <end position="315"/>
    </location>
</feature>
<dbReference type="InterPro" id="IPR050833">
    <property type="entry name" value="Poly_Biosynth_Transport"/>
</dbReference>
<dbReference type="AlphaFoldDB" id="A0A291TCP6"/>